<accession>A0A2P7QKY7</accession>
<dbReference type="Pfam" id="PF00144">
    <property type="entry name" value="Beta-lactamase"/>
    <property type="match status" value="1"/>
</dbReference>
<keyword evidence="2" id="KW-0472">Membrane</keyword>
<name>A0A2P7QKY7_9SPHN</name>
<dbReference type="PANTHER" id="PTHR46825">
    <property type="entry name" value="D-ALANYL-D-ALANINE-CARBOXYPEPTIDASE/ENDOPEPTIDASE AMPH"/>
    <property type="match status" value="1"/>
</dbReference>
<dbReference type="AlphaFoldDB" id="A0A2P7QKY7"/>
<evidence type="ECO:0000259" key="3">
    <source>
        <dbReference type="Pfam" id="PF00144"/>
    </source>
</evidence>
<keyword evidence="2" id="KW-0812">Transmembrane</keyword>
<evidence type="ECO:0000256" key="1">
    <source>
        <dbReference type="SAM" id="MobiDB-lite"/>
    </source>
</evidence>
<gene>
    <name evidence="4" type="ORF">C7I55_19215</name>
</gene>
<dbReference type="EMBL" id="PXYI01000006">
    <property type="protein sequence ID" value="PSJ38616.1"/>
    <property type="molecule type" value="Genomic_DNA"/>
</dbReference>
<organism evidence="4 5">
    <name type="scientific">Allosphingosinicella deserti</name>
    <dbReference type="NCBI Taxonomy" id="2116704"/>
    <lineage>
        <taxon>Bacteria</taxon>
        <taxon>Pseudomonadati</taxon>
        <taxon>Pseudomonadota</taxon>
        <taxon>Alphaproteobacteria</taxon>
        <taxon>Sphingomonadales</taxon>
        <taxon>Sphingomonadaceae</taxon>
        <taxon>Allosphingosinicella</taxon>
    </lineage>
</organism>
<feature type="transmembrane region" description="Helical" evidence="2">
    <location>
        <begin position="624"/>
        <end position="646"/>
    </location>
</feature>
<dbReference type="Gene3D" id="3.40.710.10">
    <property type="entry name" value="DD-peptidase/beta-lactamase superfamily"/>
    <property type="match status" value="1"/>
</dbReference>
<dbReference type="Proteomes" id="UP000241167">
    <property type="component" value="Unassembled WGS sequence"/>
</dbReference>
<dbReference type="OrthoDB" id="119951at2"/>
<feature type="transmembrane region" description="Helical" evidence="2">
    <location>
        <begin position="510"/>
        <end position="531"/>
    </location>
</feature>
<feature type="domain" description="Beta-lactamase-related" evidence="3">
    <location>
        <begin position="61"/>
        <end position="372"/>
    </location>
</feature>
<dbReference type="SUPFAM" id="SSF56601">
    <property type="entry name" value="beta-lactamase/transpeptidase-like"/>
    <property type="match status" value="1"/>
</dbReference>
<protein>
    <submittedName>
        <fullName evidence="4">Serine hydrolase</fullName>
    </submittedName>
</protein>
<sequence>MLGVAAIAQQIQPLGPRVTTETPDAGTAAPARTQPATGALPNLTGQDVNAWLDGFMPYALGKGDVAGAVVVVVRDGQVLTQRGFGFADVAKRKPVDPAGTLFRPGSISKLFTWTAVMQQVERGKLNLDADVNTYLDFKIPPHEGKPVTLRNIMTHTAGFEEQVKSIIGYDRTKVPQYDVLLKQWVPERVYPAGTTPAYSNYATSLAGYIVERVSGEPFNAYVQRHIFAPLGMANSSFEQPLPARLQAMMATGYEQASGETVPFEIIGPAPAGSLSTTGADMARFMIAHLNDGAGILRPETARTMHSTGNTILPHLNRMLLGFYETNINGRKAIAHGGDTVAFHSDVHLFTDDKVGIYISMNSLGREGAAGDIRNAFFESFADRYLPAARQDTRRVPAETAAEHARMLTGNWVNSRASVSSFLSLTGLLGQVSVGLDKDGRPVVPVTMGLNGQPRVWVEVEPFLWNDLNSHEQLAAQVVDGKIVRFSLSGLPFMMFDRAPWYKNSALLNPLLIAALVILLLTVALWPVRALVRRHFGAKLALEGELRRAHLFSRLAALLILASLVGWAIAITMMMGDIANLSAAFDPLIWFLQILTIVAFIGGFLVLAWNVWVTWKGGRRWPAKLWSLALLFAAIVALWIGFAFHLISLGANY</sequence>
<feature type="transmembrane region" description="Helical" evidence="2">
    <location>
        <begin position="587"/>
        <end position="612"/>
    </location>
</feature>
<evidence type="ECO:0000256" key="2">
    <source>
        <dbReference type="SAM" id="Phobius"/>
    </source>
</evidence>
<proteinExistence type="predicted"/>
<dbReference type="PANTHER" id="PTHR46825:SF9">
    <property type="entry name" value="BETA-LACTAMASE-RELATED DOMAIN-CONTAINING PROTEIN"/>
    <property type="match status" value="1"/>
</dbReference>
<dbReference type="GO" id="GO:0016787">
    <property type="term" value="F:hydrolase activity"/>
    <property type="evidence" value="ECO:0007669"/>
    <property type="project" value="UniProtKB-KW"/>
</dbReference>
<evidence type="ECO:0000313" key="5">
    <source>
        <dbReference type="Proteomes" id="UP000241167"/>
    </source>
</evidence>
<dbReference type="InterPro" id="IPR001466">
    <property type="entry name" value="Beta-lactam-related"/>
</dbReference>
<keyword evidence="5" id="KW-1185">Reference proteome</keyword>
<dbReference type="InterPro" id="IPR050491">
    <property type="entry name" value="AmpC-like"/>
</dbReference>
<reference evidence="4 5" key="1">
    <citation type="submission" date="2018-03" db="EMBL/GenBank/DDBJ databases">
        <title>The draft genome of Sphingosinicella sp. GL-C-18.</title>
        <authorList>
            <person name="Liu L."/>
            <person name="Li L."/>
            <person name="Liang L."/>
            <person name="Zhang X."/>
            <person name="Wang T."/>
        </authorList>
    </citation>
    <scope>NUCLEOTIDE SEQUENCE [LARGE SCALE GENOMIC DNA]</scope>
    <source>
        <strain evidence="4 5">GL-C-18</strain>
    </source>
</reference>
<feature type="region of interest" description="Disordered" evidence="1">
    <location>
        <begin position="15"/>
        <end position="42"/>
    </location>
</feature>
<keyword evidence="4" id="KW-0378">Hydrolase</keyword>
<evidence type="ECO:0000313" key="4">
    <source>
        <dbReference type="EMBL" id="PSJ38616.1"/>
    </source>
</evidence>
<feature type="transmembrane region" description="Helical" evidence="2">
    <location>
        <begin position="551"/>
        <end position="575"/>
    </location>
</feature>
<comment type="caution">
    <text evidence="4">The sequence shown here is derived from an EMBL/GenBank/DDBJ whole genome shotgun (WGS) entry which is preliminary data.</text>
</comment>
<keyword evidence="2" id="KW-1133">Transmembrane helix</keyword>
<dbReference type="InterPro" id="IPR012338">
    <property type="entry name" value="Beta-lactam/transpept-like"/>
</dbReference>